<evidence type="ECO:0000313" key="8">
    <source>
        <dbReference type="Proteomes" id="UP000214746"/>
    </source>
</evidence>
<dbReference type="EMBL" id="NHRJ02000004">
    <property type="protein sequence ID" value="PZE21053.1"/>
    <property type="molecule type" value="Genomic_DNA"/>
</dbReference>
<dbReference type="Proteomes" id="UP000214746">
    <property type="component" value="Unassembled WGS sequence"/>
</dbReference>
<name>A0A2W1NQ77_PAEXE</name>
<keyword evidence="1" id="KW-1003">Cell membrane</keyword>
<accession>A0A2W1NQ77</accession>
<dbReference type="RefSeq" id="WP_089199909.1">
    <property type="nucleotide sequence ID" value="NZ_NHRJ02000004.1"/>
</dbReference>
<evidence type="ECO:0000256" key="5">
    <source>
        <dbReference type="ARBA" id="ARBA00023288"/>
    </source>
</evidence>
<dbReference type="Gene3D" id="3.40.190.10">
    <property type="entry name" value="Periplasmic binding protein-like II"/>
    <property type="match status" value="2"/>
</dbReference>
<feature type="chain" id="PRO_5038575071" evidence="6">
    <location>
        <begin position="18"/>
        <end position="516"/>
    </location>
</feature>
<dbReference type="PANTHER" id="PTHR43649:SF33">
    <property type="entry name" value="POLYGALACTURONAN_RHAMNOGALACTURONAN-BINDING PROTEIN YTCQ"/>
    <property type="match status" value="1"/>
</dbReference>
<keyword evidence="8" id="KW-1185">Reference proteome</keyword>
<proteinExistence type="predicted"/>
<dbReference type="PROSITE" id="PS51257">
    <property type="entry name" value="PROKAR_LIPOPROTEIN"/>
    <property type="match status" value="1"/>
</dbReference>
<dbReference type="InterPro" id="IPR006059">
    <property type="entry name" value="SBP"/>
</dbReference>
<evidence type="ECO:0000256" key="3">
    <source>
        <dbReference type="ARBA" id="ARBA00023136"/>
    </source>
</evidence>
<reference evidence="7" key="1">
    <citation type="submission" date="2018-06" db="EMBL/GenBank/DDBJ databases">
        <title>Paenibacillus xerothermodurans sp. nov. an extremely dry heat resistant spore forming bacterium isolated from the soil of Cape Canaveral, Florida.</title>
        <authorList>
            <person name="Seuylemezian A."/>
            <person name="Kaur N."/>
            <person name="Patil P."/>
            <person name="Patil P."/>
            <person name="Mayilraj S."/>
            <person name="Vaishampayan P."/>
        </authorList>
    </citation>
    <scope>NUCLEOTIDE SEQUENCE [LARGE SCALE GENOMIC DNA]</scope>
    <source>
        <strain evidence="7">ATCC 27380</strain>
    </source>
</reference>
<evidence type="ECO:0000256" key="4">
    <source>
        <dbReference type="ARBA" id="ARBA00023139"/>
    </source>
</evidence>
<dbReference type="PANTHER" id="PTHR43649">
    <property type="entry name" value="ARABINOSE-BINDING PROTEIN-RELATED"/>
    <property type="match status" value="1"/>
</dbReference>
<evidence type="ECO:0000256" key="6">
    <source>
        <dbReference type="SAM" id="SignalP"/>
    </source>
</evidence>
<dbReference type="AlphaFoldDB" id="A0A2W1NQ77"/>
<gene>
    <name evidence="7" type="ORF">CBW46_010255</name>
</gene>
<dbReference type="InterPro" id="IPR050490">
    <property type="entry name" value="Bact_solute-bd_prot1"/>
</dbReference>
<feature type="signal peptide" evidence="6">
    <location>
        <begin position="1"/>
        <end position="17"/>
    </location>
</feature>
<dbReference type="Pfam" id="PF01547">
    <property type="entry name" value="SBP_bac_1"/>
    <property type="match status" value="1"/>
</dbReference>
<keyword evidence="2 6" id="KW-0732">Signal</keyword>
<dbReference type="SUPFAM" id="SSF53850">
    <property type="entry name" value="Periplasmic binding protein-like II"/>
    <property type="match status" value="1"/>
</dbReference>
<keyword evidence="3" id="KW-0472">Membrane</keyword>
<evidence type="ECO:0000313" key="7">
    <source>
        <dbReference type="EMBL" id="PZE21053.1"/>
    </source>
</evidence>
<keyword evidence="5" id="KW-0449">Lipoprotein</keyword>
<protein>
    <submittedName>
        <fullName evidence="7">ABC transporter substrate-binding protein</fullName>
    </submittedName>
</protein>
<comment type="caution">
    <text evidence="7">The sequence shown here is derived from an EMBL/GenBank/DDBJ whole genome shotgun (WGS) entry which is preliminary data.</text>
</comment>
<dbReference type="OrthoDB" id="2643783at2"/>
<evidence type="ECO:0000256" key="1">
    <source>
        <dbReference type="ARBA" id="ARBA00022475"/>
    </source>
</evidence>
<sequence length="516" mass="57173">MNRARIAVRTFSLAVTAASLTGCVVQHEQLPTIDDQSGSPLLEISIATPQVGDTTKKDNEIELAIEQYTNVKLDIQWIPPAAYEDKKSIMLASKELPKAIKLTQNVTTLSAIESGLLWEIGPLLNEYKNLSAAQAMYYDNIKVDGRLYGLPLYRDVARGGIIYRRDWFDALGLTNPVTLDDWYHLMRVIAESDPDRNGARDTYGLFLDESYNDPASSAAFMTRIAVTQGAPNKWGVENGRIVAEFMTSPYFETMKLLRKLYQQQLINPDFAVVQAADTDAKWNTGKAGVRISNASSAAGSHERLAKNVPSAAVDVMPFIGPAGRMLPAEPGNNGFYVFPKATVSTEAELKQLLAFFDKLLEPEMSTLLTRGMEGRHYTITADGKAELKDLSLFQQEVKPYRDSLPSFEVGGRGLPLQFNSLQGKGWKMVEDNLKHAVPNVALTLTSKVYMQRGVELDALIRDAQTQYIMGKIDDAGWQAAVENWKQAGGAQVLEEFTREYAKRRAGDVGADRFTPQ</sequence>
<organism evidence="7 8">
    <name type="scientific">Paenibacillus xerothermodurans</name>
    <dbReference type="NCBI Taxonomy" id="1977292"/>
    <lineage>
        <taxon>Bacteria</taxon>
        <taxon>Bacillati</taxon>
        <taxon>Bacillota</taxon>
        <taxon>Bacilli</taxon>
        <taxon>Bacillales</taxon>
        <taxon>Paenibacillaceae</taxon>
        <taxon>Paenibacillus</taxon>
    </lineage>
</organism>
<keyword evidence="4" id="KW-0564">Palmitate</keyword>
<evidence type="ECO:0000256" key="2">
    <source>
        <dbReference type="ARBA" id="ARBA00022729"/>
    </source>
</evidence>